<evidence type="ECO:0000313" key="2">
    <source>
        <dbReference type="EMBL" id="MFC5744721.1"/>
    </source>
</evidence>
<evidence type="ECO:0000313" key="3">
    <source>
        <dbReference type="Proteomes" id="UP001596074"/>
    </source>
</evidence>
<protein>
    <recommendedName>
        <fullName evidence="1">MmyB-like transcription regulator ligand binding domain-containing protein</fullName>
    </recommendedName>
</protein>
<dbReference type="InterPro" id="IPR041413">
    <property type="entry name" value="MLTR_LBD"/>
</dbReference>
<proteinExistence type="predicted"/>
<dbReference type="Proteomes" id="UP001596074">
    <property type="component" value="Unassembled WGS sequence"/>
</dbReference>
<evidence type="ECO:0000259" key="1">
    <source>
        <dbReference type="Pfam" id="PF17765"/>
    </source>
</evidence>
<dbReference type="EMBL" id="JBHSON010000004">
    <property type="protein sequence ID" value="MFC5744721.1"/>
    <property type="molecule type" value="Genomic_DNA"/>
</dbReference>
<keyword evidence="3" id="KW-1185">Reference proteome</keyword>
<dbReference type="PANTHER" id="PTHR35010:SF2">
    <property type="entry name" value="BLL4672 PROTEIN"/>
    <property type="match status" value="1"/>
</dbReference>
<comment type="caution">
    <text evidence="2">The sequence shown here is derived from an EMBL/GenBank/DDBJ whole genome shotgun (WGS) entry which is preliminary data.</text>
</comment>
<dbReference type="RefSeq" id="WP_378280135.1">
    <property type="nucleotide sequence ID" value="NZ_JBHSON010000004.1"/>
</dbReference>
<feature type="domain" description="MmyB-like transcription regulator ligand binding" evidence="1">
    <location>
        <begin position="2"/>
        <end position="117"/>
    </location>
</feature>
<reference evidence="3" key="1">
    <citation type="journal article" date="2019" name="Int. J. Syst. Evol. Microbiol.">
        <title>The Global Catalogue of Microorganisms (GCM) 10K type strain sequencing project: providing services to taxonomists for standard genome sequencing and annotation.</title>
        <authorList>
            <consortium name="The Broad Institute Genomics Platform"/>
            <consortium name="The Broad Institute Genome Sequencing Center for Infectious Disease"/>
            <person name="Wu L."/>
            <person name="Ma J."/>
        </authorList>
    </citation>
    <scope>NUCLEOTIDE SEQUENCE [LARGE SCALE GENOMIC DNA]</scope>
    <source>
        <strain evidence="3">KCTC 42087</strain>
    </source>
</reference>
<dbReference type="Gene3D" id="3.30.450.180">
    <property type="match status" value="1"/>
</dbReference>
<dbReference type="Pfam" id="PF17765">
    <property type="entry name" value="MLTR_LBD"/>
    <property type="match status" value="1"/>
</dbReference>
<gene>
    <name evidence="2" type="ORF">ACFPZN_03730</name>
</gene>
<dbReference type="PANTHER" id="PTHR35010">
    <property type="entry name" value="BLL4672 PROTEIN-RELATED"/>
    <property type="match status" value="1"/>
</dbReference>
<name>A0ABW0ZND2_9ACTN</name>
<sequence>MATASAFVRKGRLDVLATNGLGRALYSPAFEGTRTPPVNLARFAFLDARAADFYPDWDEAADTTVALLRAEADRDPHDRTVSDLVGGLATRSDEFGARWAAHNVRLHRTGHKTLAPPRRR</sequence>
<organism evidence="2 3">
    <name type="scientific">Actinomadura rugatobispora</name>
    <dbReference type="NCBI Taxonomy" id="1994"/>
    <lineage>
        <taxon>Bacteria</taxon>
        <taxon>Bacillati</taxon>
        <taxon>Actinomycetota</taxon>
        <taxon>Actinomycetes</taxon>
        <taxon>Streptosporangiales</taxon>
        <taxon>Thermomonosporaceae</taxon>
        <taxon>Actinomadura</taxon>
    </lineage>
</organism>
<accession>A0ABW0ZND2</accession>